<protein>
    <submittedName>
        <fullName evidence="2">Uncharacterized protein</fullName>
    </submittedName>
</protein>
<proteinExistence type="predicted"/>
<reference evidence="2" key="1">
    <citation type="submission" date="2020-05" db="EMBL/GenBank/DDBJ databases">
        <authorList>
            <person name="Chiriac C."/>
            <person name="Salcher M."/>
            <person name="Ghai R."/>
            <person name="Kavagutti S V."/>
        </authorList>
    </citation>
    <scope>NUCLEOTIDE SEQUENCE</scope>
</reference>
<keyword evidence="1" id="KW-0472">Membrane</keyword>
<accession>A0A6J5S5I0</accession>
<gene>
    <name evidence="2" type="ORF">UFOVP1387_13</name>
</gene>
<feature type="transmembrane region" description="Helical" evidence="1">
    <location>
        <begin position="12"/>
        <end position="44"/>
    </location>
</feature>
<evidence type="ECO:0000256" key="1">
    <source>
        <dbReference type="SAM" id="Phobius"/>
    </source>
</evidence>
<sequence length="46" mass="4725">MNRQHITTAIEVLGGISVVIGANMIYTPLAYIVAGIGLIVIGGINS</sequence>
<evidence type="ECO:0000313" key="2">
    <source>
        <dbReference type="EMBL" id="CAB4203773.1"/>
    </source>
</evidence>
<name>A0A6J5S5I0_9CAUD</name>
<keyword evidence="1" id="KW-1133">Transmembrane helix</keyword>
<keyword evidence="1" id="KW-0812">Transmembrane</keyword>
<organism evidence="2">
    <name type="scientific">uncultured Caudovirales phage</name>
    <dbReference type="NCBI Taxonomy" id="2100421"/>
    <lineage>
        <taxon>Viruses</taxon>
        <taxon>Duplodnaviria</taxon>
        <taxon>Heunggongvirae</taxon>
        <taxon>Uroviricota</taxon>
        <taxon>Caudoviricetes</taxon>
        <taxon>Peduoviridae</taxon>
        <taxon>Maltschvirus</taxon>
        <taxon>Maltschvirus maltsch</taxon>
    </lineage>
</organism>
<dbReference type="EMBL" id="LR797337">
    <property type="protein sequence ID" value="CAB4203773.1"/>
    <property type="molecule type" value="Genomic_DNA"/>
</dbReference>